<dbReference type="EMBL" id="AQFT01000005">
    <property type="protein sequence ID" value="EMZ39009.1"/>
    <property type="molecule type" value="Genomic_DNA"/>
</dbReference>
<organism evidence="7 8">
    <name type="scientific">Eubacterium plexicaudatum ASF492</name>
    <dbReference type="NCBI Taxonomy" id="1235802"/>
    <lineage>
        <taxon>Bacteria</taxon>
        <taxon>Bacillati</taxon>
        <taxon>Bacillota</taxon>
        <taxon>Clostridia</taxon>
        <taxon>Eubacteriales</taxon>
        <taxon>Eubacteriaceae</taxon>
        <taxon>Eubacterium</taxon>
    </lineage>
</organism>
<comment type="subcellular location">
    <subcellularLocation>
        <location evidence="1">Cell membrane</location>
    </subcellularLocation>
</comment>
<dbReference type="OrthoDB" id="9797155at2"/>
<keyword evidence="3 6" id="KW-0812">Transmembrane</keyword>
<comment type="caution">
    <text evidence="7">The sequence shown here is derived from an EMBL/GenBank/DDBJ whole genome shotgun (WGS) entry which is preliminary data.</text>
</comment>
<evidence type="ECO:0000313" key="8">
    <source>
        <dbReference type="Proteomes" id="UP000012589"/>
    </source>
</evidence>
<name>N2BQ59_9FIRM</name>
<dbReference type="eggNOG" id="ENOG503350C">
    <property type="taxonomic scope" value="Bacteria"/>
</dbReference>
<accession>N2BQ59</accession>
<gene>
    <name evidence="7" type="ORF">C823_00172</name>
</gene>
<dbReference type="Proteomes" id="UP000012589">
    <property type="component" value="Unassembled WGS sequence"/>
</dbReference>
<feature type="transmembrane region" description="Helical" evidence="6">
    <location>
        <begin position="17"/>
        <end position="39"/>
    </location>
</feature>
<dbReference type="AlphaFoldDB" id="N2BQ59"/>
<dbReference type="InterPro" id="IPR022781">
    <property type="entry name" value="Flagellar_biosynth_FliO"/>
</dbReference>
<keyword evidence="5 6" id="KW-0472">Membrane</keyword>
<evidence type="ECO:0000256" key="3">
    <source>
        <dbReference type="ARBA" id="ARBA00022692"/>
    </source>
</evidence>
<dbReference type="HOGENOM" id="CLU_152430_1_0_9"/>
<keyword evidence="4 6" id="KW-1133">Transmembrane helix</keyword>
<dbReference type="STRING" id="1235802.C823_00172"/>
<evidence type="ECO:0008006" key="9">
    <source>
        <dbReference type="Google" id="ProtNLM"/>
    </source>
</evidence>
<evidence type="ECO:0000313" key="7">
    <source>
        <dbReference type="EMBL" id="EMZ39009.1"/>
    </source>
</evidence>
<evidence type="ECO:0000256" key="6">
    <source>
        <dbReference type="SAM" id="Phobius"/>
    </source>
</evidence>
<proteinExistence type="predicted"/>
<evidence type="ECO:0000256" key="4">
    <source>
        <dbReference type="ARBA" id="ARBA00022989"/>
    </source>
</evidence>
<evidence type="ECO:0000256" key="1">
    <source>
        <dbReference type="ARBA" id="ARBA00004236"/>
    </source>
</evidence>
<dbReference type="PATRIC" id="fig|1235802.3.peg.184"/>
<dbReference type="GO" id="GO:0016020">
    <property type="term" value="C:membrane"/>
    <property type="evidence" value="ECO:0007669"/>
    <property type="project" value="InterPro"/>
</dbReference>
<keyword evidence="8" id="KW-1185">Reference proteome</keyword>
<reference evidence="7 8" key="1">
    <citation type="journal article" date="2014" name="Genome Announc.">
        <title>Draft genome sequences of the altered schaedler flora, a defined bacterial community from gnotobiotic mice.</title>
        <authorList>
            <person name="Wannemuehler M.J."/>
            <person name="Overstreet A.M."/>
            <person name="Ward D.V."/>
            <person name="Phillips G.J."/>
        </authorList>
    </citation>
    <scope>NUCLEOTIDE SEQUENCE [LARGE SCALE GENOMIC DNA]</scope>
    <source>
        <strain evidence="7 8">ASF492</strain>
    </source>
</reference>
<keyword evidence="2" id="KW-1003">Cell membrane</keyword>
<evidence type="ECO:0000256" key="2">
    <source>
        <dbReference type="ARBA" id="ARBA00022475"/>
    </source>
</evidence>
<dbReference type="Pfam" id="PF04347">
    <property type="entry name" value="FliO"/>
    <property type="match status" value="1"/>
</dbReference>
<dbReference type="GO" id="GO:0044781">
    <property type="term" value="P:bacterial-type flagellum organization"/>
    <property type="evidence" value="ECO:0007669"/>
    <property type="project" value="InterPro"/>
</dbReference>
<sequence length="127" mass="14263">MLVTASAVSMLHSLGQLLWVLVLFVLVLLLTLLTTRWIAKYQQGQLHNQNLKIIETLKVSVNGYIQIIKAGDVYLVIAVSKDHIEKLAEIPPDRLESVTADSTGQKIDMAESFHDILDKVKHHLPKK</sequence>
<evidence type="ECO:0000256" key="5">
    <source>
        <dbReference type="ARBA" id="ARBA00023136"/>
    </source>
</evidence>
<protein>
    <recommendedName>
        <fullName evidence="9">Flagellar biosynthetic protein FliO</fullName>
    </recommendedName>
</protein>